<gene>
    <name evidence="1" type="ORF">GLOTRDRAFT_100806</name>
</gene>
<dbReference type="AlphaFoldDB" id="S7Q047"/>
<sequence>MRVLCQQRHRDCAVHVELTSFIDWGQGYGRTGRLYTTCSRIINAAIADAVLNICI</sequence>
<protein>
    <submittedName>
        <fullName evidence="1">Uncharacterized protein</fullName>
    </submittedName>
</protein>
<dbReference type="RefSeq" id="XP_007868367.1">
    <property type="nucleotide sequence ID" value="XM_007870176.1"/>
</dbReference>
<accession>S7Q047</accession>
<dbReference type="Proteomes" id="UP000030669">
    <property type="component" value="Unassembled WGS sequence"/>
</dbReference>
<evidence type="ECO:0000313" key="2">
    <source>
        <dbReference type="Proteomes" id="UP000030669"/>
    </source>
</evidence>
<reference evidence="1 2" key="1">
    <citation type="journal article" date="2012" name="Science">
        <title>The Paleozoic origin of enzymatic lignin decomposition reconstructed from 31 fungal genomes.</title>
        <authorList>
            <person name="Floudas D."/>
            <person name="Binder M."/>
            <person name="Riley R."/>
            <person name="Barry K."/>
            <person name="Blanchette R.A."/>
            <person name="Henrissat B."/>
            <person name="Martinez A.T."/>
            <person name="Otillar R."/>
            <person name="Spatafora J.W."/>
            <person name="Yadav J.S."/>
            <person name="Aerts A."/>
            <person name="Benoit I."/>
            <person name="Boyd A."/>
            <person name="Carlson A."/>
            <person name="Copeland A."/>
            <person name="Coutinho P.M."/>
            <person name="de Vries R.P."/>
            <person name="Ferreira P."/>
            <person name="Findley K."/>
            <person name="Foster B."/>
            <person name="Gaskell J."/>
            <person name="Glotzer D."/>
            <person name="Gorecki P."/>
            <person name="Heitman J."/>
            <person name="Hesse C."/>
            <person name="Hori C."/>
            <person name="Igarashi K."/>
            <person name="Jurgens J.A."/>
            <person name="Kallen N."/>
            <person name="Kersten P."/>
            <person name="Kohler A."/>
            <person name="Kuees U."/>
            <person name="Kumar T.K.A."/>
            <person name="Kuo A."/>
            <person name="LaButti K."/>
            <person name="Larrondo L.F."/>
            <person name="Lindquist E."/>
            <person name="Ling A."/>
            <person name="Lombard V."/>
            <person name="Lucas S."/>
            <person name="Lundell T."/>
            <person name="Martin R."/>
            <person name="McLaughlin D.J."/>
            <person name="Morgenstern I."/>
            <person name="Morin E."/>
            <person name="Murat C."/>
            <person name="Nagy L.G."/>
            <person name="Nolan M."/>
            <person name="Ohm R.A."/>
            <person name="Patyshakuliyeva A."/>
            <person name="Rokas A."/>
            <person name="Ruiz-Duenas F.J."/>
            <person name="Sabat G."/>
            <person name="Salamov A."/>
            <person name="Samejima M."/>
            <person name="Schmutz J."/>
            <person name="Slot J.C."/>
            <person name="St John F."/>
            <person name="Stenlid J."/>
            <person name="Sun H."/>
            <person name="Sun S."/>
            <person name="Syed K."/>
            <person name="Tsang A."/>
            <person name="Wiebenga A."/>
            <person name="Young D."/>
            <person name="Pisabarro A."/>
            <person name="Eastwood D.C."/>
            <person name="Martin F."/>
            <person name="Cullen D."/>
            <person name="Grigoriev I.V."/>
            <person name="Hibbett D.S."/>
        </authorList>
    </citation>
    <scope>NUCLEOTIDE SEQUENCE [LARGE SCALE GENOMIC DNA]</scope>
    <source>
        <strain evidence="1 2">ATCC 11539</strain>
    </source>
</reference>
<dbReference type="EMBL" id="KB469306">
    <property type="protein sequence ID" value="EPQ53063.1"/>
    <property type="molecule type" value="Genomic_DNA"/>
</dbReference>
<evidence type="ECO:0000313" key="1">
    <source>
        <dbReference type="EMBL" id="EPQ53063.1"/>
    </source>
</evidence>
<keyword evidence="2" id="KW-1185">Reference proteome</keyword>
<name>S7Q047_GLOTA</name>
<proteinExistence type="predicted"/>
<dbReference type="GeneID" id="19298395"/>
<dbReference type="KEGG" id="gtr:GLOTRDRAFT_100806"/>
<organism evidence="1 2">
    <name type="scientific">Gloeophyllum trabeum (strain ATCC 11539 / FP-39264 / Madison 617)</name>
    <name type="common">Brown rot fungus</name>
    <dbReference type="NCBI Taxonomy" id="670483"/>
    <lineage>
        <taxon>Eukaryota</taxon>
        <taxon>Fungi</taxon>
        <taxon>Dikarya</taxon>
        <taxon>Basidiomycota</taxon>
        <taxon>Agaricomycotina</taxon>
        <taxon>Agaricomycetes</taxon>
        <taxon>Gloeophyllales</taxon>
        <taxon>Gloeophyllaceae</taxon>
        <taxon>Gloeophyllum</taxon>
    </lineage>
</organism>
<feature type="non-terminal residue" evidence="1">
    <location>
        <position position="55"/>
    </location>
</feature>
<dbReference type="HOGENOM" id="CLU_3037917_0_0_1"/>